<dbReference type="PANTHER" id="PTHR46577">
    <property type="entry name" value="HTH-TYPE TRANSCRIPTIONAL REGULATORY PROTEIN GABR"/>
    <property type="match status" value="1"/>
</dbReference>
<dbReference type="GO" id="GO:0008483">
    <property type="term" value="F:transaminase activity"/>
    <property type="evidence" value="ECO:0007669"/>
    <property type="project" value="UniProtKB-KW"/>
</dbReference>
<evidence type="ECO:0000256" key="4">
    <source>
        <dbReference type="ARBA" id="ARBA00022898"/>
    </source>
</evidence>
<dbReference type="GO" id="GO:0003677">
    <property type="term" value="F:DNA binding"/>
    <property type="evidence" value="ECO:0007669"/>
    <property type="project" value="UniProtKB-KW"/>
</dbReference>
<evidence type="ECO:0000256" key="6">
    <source>
        <dbReference type="ARBA" id="ARBA00023125"/>
    </source>
</evidence>
<dbReference type="SUPFAM" id="SSF53383">
    <property type="entry name" value="PLP-dependent transferases"/>
    <property type="match status" value="1"/>
</dbReference>
<evidence type="ECO:0000259" key="8">
    <source>
        <dbReference type="PROSITE" id="PS50949"/>
    </source>
</evidence>
<dbReference type="GO" id="GO:0003700">
    <property type="term" value="F:DNA-binding transcription factor activity"/>
    <property type="evidence" value="ECO:0007669"/>
    <property type="project" value="InterPro"/>
</dbReference>
<dbReference type="Gene3D" id="3.40.640.10">
    <property type="entry name" value="Type I PLP-dependent aspartate aminotransferase-like (Major domain)"/>
    <property type="match status" value="1"/>
</dbReference>
<dbReference type="CDD" id="cd07377">
    <property type="entry name" value="WHTH_GntR"/>
    <property type="match status" value="1"/>
</dbReference>
<comment type="similarity">
    <text evidence="2">In the C-terminal section; belongs to the class-I pyridoxal-phosphate-dependent aminotransferase family.</text>
</comment>
<keyword evidence="3" id="KW-0808">Transferase</keyword>
<dbReference type="RefSeq" id="WP_068659080.1">
    <property type="nucleotide sequence ID" value="NZ_CP017770.1"/>
</dbReference>
<dbReference type="InterPro" id="IPR036390">
    <property type="entry name" value="WH_DNA-bd_sf"/>
</dbReference>
<evidence type="ECO:0000256" key="5">
    <source>
        <dbReference type="ARBA" id="ARBA00023015"/>
    </source>
</evidence>
<evidence type="ECO:0000256" key="7">
    <source>
        <dbReference type="ARBA" id="ARBA00023163"/>
    </source>
</evidence>
<dbReference type="KEGG" id="pcx:LPB68_16040"/>
<dbReference type="AlphaFoldDB" id="A0A167CU11"/>
<dbReference type="PROSITE" id="PS50949">
    <property type="entry name" value="HTH_GNTR"/>
    <property type="match status" value="1"/>
</dbReference>
<keyword evidence="10" id="KW-1185">Reference proteome</keyword>
<dbReference type="InterPro" id="IPR051446">
    <property type="entry name" value="HTH_trans_reg/aminotransferase"/>
</dbReference>
<dbReference type="Pfam" id="PF00392">
    <property type="entry name" value="GntR"/>
    <property type="match status" value="1"/>
</dbReference>
<keyword evidence="4" id="KW-0663">Pyridoxal phosphate</keyword>
<dbReference type="InterPro" id="IPR015424">
    <property type="entry name" value="PyrdxlP-dep_Trfase"/>
</dbReference>
<dbReference type="CDD" id="cd00609">
    <property type="entry name" value="AAT_like"/>
    <property type="match status" value="1"/>
</dbReference>
<evidence type="ECO:0000256" key="3">
    <source>
        <dbReference type="ARBA" id="ARBA00022576"/>
    </source>
</evidence>
<dbReference type="GO" id="GO:0030170">
    <property type="term" value="F:pyridoxal phosphate binding"/>
    <property type="evidence" value="ECO:0007669"/>
    <property type="project" value="InterPro"/>
</dbReference>
<keyword evidence="6" id="KW-0238">DNA-binding</keyword>
<evidence type="ECO:0000313" key="9">
    <source>
        <dbReference type="EMBL" id="OAB73572.1"/>
    </source>
</evidence>
<name>A0A167CU11_9BACL</name>
<dbReference type="SUPFAM" id="SSF46785">
    <property type="entry name" value="Winged helix' DNA-binding domain"/>
    <property type="match status" value="1"/>
</dbReference>
<dbReference type="SMART" id="SM00345">
    <property type="entry name" value="HTH_GNTR"/>
    <property type="match status" value="1"/>
</dbReference>
<dbReference type="Proteomes" id="UP000077134">
    <property type="component" value="Unassembled WGS sequence"/>
</dbReference>
<organism evidence="9 10">
    <name type="scientific">Paenibacillus crassostreae</name>
    <dbReference type="NCBI Taxonomy" id="1763538"/>
    <lineage>
        <taxon>Bacteria</taxon>
        <taxon>Bacillati</taxon>
        <taxon>Bacillota</taxon>
        <taxon>Bacilli</taxon>
        <taxon>Bacillales</taxon>
        <taxon>Paenibacillaceae</taxon>
        <taxon>Paenibacillus</taxon>
    </lineage>
</organism>
<dbReference type="EMBL" id="LSFN01000021">
    <property type="protein sequence ID" value="OAB73572.1"/>
    <property type="molecule type" value="Genomic_DNA"/>
</dbReference>
<keyword evidence="3" id="KW-0032">Aminotransferase</keyword>
<dbReference type="Gene3D" id="1.10.10.10">
    <property type="entry name" value="Winged helix-like DNA-binding domain superfamily/Winged helix DNA-binding domain"/>
    <property type="match status" value="1"/>
</dbReference>
<sequence length="453" mass="51724">MKKYSRLMLALEGRIQTGEFSQGKKLPSIRNLAEMYSCNKSTVIRAYEEMEKHHLIYSIPQSGYYVVQKKGWNQGNLPQENIEMVLDFASAAPDQRIFPYVDFQHCINKAIDAYKDDLFTYGTRKGLSSLIQILQRHLAGYQVFADKEQIMVTSGVQQALAILVSMPFPNGRDTIVIEQPGYFLFIEMLNIMNIPVIGVPRDDEGLDLEKLEDIFATGSIKFFYTMPRFHNPLGTSLTLKQKQEIIRLALKYDVYIVEDDYLADLEGDSKADPIYAYTTSPQVIYLKSYSKILFPGLRVGVAVLPTLLIDTFSRFKVIMDIDTSMISQAALEIYMKSGMFERHRERIKSSYNRKMKQLNQALVRNSDHESFASTPRNRVIHTIVPMPSKLSFATLKHALHKRNIIVDSTEAYYLSGGYTESMLRLNVSNVPDTSIVTGIGIIRSEIERLHIPH</sequence>
<gene>
    <name evidence="9" type="ORF">PNBC_13770</name>
</gene>
<dbReference type="InterPro" id="IPR015421">
    <property type="entry name" value="PyrdxlP-dep_Trfase_major"/>
</dbReference>
<evidence type="ECO:0000256" key="1">
    <source>
        <dbReference type="ARBA" id="ARBA00001933"/>
    </source>
</evidence>
<accession>A0A167CU11</accession>
<dbReference type="PANTHER" id="PTHR46577:SF1">
    <property type="entry name" value="HTH-TYPE TRANSCRIPTIONAL REGULATORY PROTEIN GABR"/>
    <property type="match status" value="1"/>
</dbReference>
<evidence type="ECO:0000313" key="10">
    <source>
        <dbReference type="Proteomes" id="UP000077134"/>
    </source>
</evidence>
<comment type="cofactor">
    <cofactor evidence="1">
        <name>pyridoxal 5'-phosphate</name>
        <dbReference type="ChEBI" id="CHEBI:597326"/>
    </cofactor>
</comment>
<evidence type="ECO:0000256" key="2">
    <source>
        <dbReference type="ARBA" id="ARBA00005384"/>
    </source>
</evidence>
<dbReference type="InterPro" id="IPR004839">
    <property type="entry name" value="Aminotransferase_I/II_large"/>
</dbReference>
<reference evidence="9 10" key="1">
    <citation type="submission" date="2016-02" db="EMBL/GenBank/DDBJ databases">
        <title>Paenibacillus sp. LPB0068, isolated from Crassostrea gigas.</title>
        <authorList>
            <person name="Shin S.-K."/>
            <person name="Yi H."/>
        </authorList>
    </citation>
    <scope>NUCLEOTIDE SEQUENCE [LARGE SCALE GENOMIC DNA]</scope>
    <source>
        <strain evidence="9 10">LPB0068</strain>
    </source>
</reference>
<dbReference type="InterPro" id="IPR000524">
    <property type="entry name" value="Tscrpt_reg_HTH_GntR"/>
</dbReference>
<dbReference type="Pfam" id="PF00155">
    <property type="entry name" value="Aminotran_1_2"/>
    <property type="match status" value="1"/>
</dbReference>
<dbReference type="InterPro" id="IPR036388">
    <property type="entry name" value="WH-like_DNA-bd_sf"/>
</dbReference>
<keyword evidence="5" id="KW-0805">Transcription regulation</keyword>
<feature type="domain" description="HTH gntR-type" evidence="8">
    <location>
        <begin position="1"/>
        <end position="69"/>
    </location>
</feature>
<dbReference type="OrthoDB" id="9802601at2"/>
<comment type="caution">
    <text evidence="9">The sequence shown here is derived from an EMBL/GenBank/DDBJ whole genome shotgun (WGS) entry which is preliminary data.</text>
</comment>
<protein>
    <submittedName>
        <fullName evidence="9">GntR family transcriptional regulator</fullName>
    </submittedName>
</protein>
<proteinExistence type="inferred from homology"/>
<keyword evidence="7" id="KW-0804">Transcription</keyword>